<keyword evidence="2 3" id="KW-0802">TPR repeat</keyword>
<feature type="repeat" description="TPR" evidence="3">
    <location>
        <begin position="149"/>
        <end position="182"/>
    </location>
</feature>
<dbReference type="PANTHER" id="PTHR45641:SF19">
    <property type="entry name" value="NEPHROCYSTIN-3"/>
    <property type="match status" value="1"/>
</dbReference>
<keyword evidence="4" id="KW-0175">Coiled coil</keyword>
<dbReference type="Gene3D" id="3.40.50.1460">
    <property type="match status" value="1"/>
</dbReference>
<dbReference type="InterPro" id="IPR024983">
    <property type="entry name" value="CHAT_dom"/>
</dbReference>
<evidence type="ECO:0000256" key="3">
    <source>
        <dbReference type="PROSITE-ProRule" id="PRU00339"/>
    </source>
</evidence>
<evidence type="ECO:0000259" key="5">
    <source>
        <dbReference type="Pfam" id="PF12770"/>
    </source>
</evidence>
<organism evidence="6 7">
    <name type="scientific">Raineya orbicola</name>
    <dbReference type="NCBI Taxonomy" id="2016530"/>
    <lineage>
        <taxon>Bacteria</taxon>
        <taxon>Pseudomonadati</taxon>
        <taxon>Bacteroidota</taxon>
        <taxon>Cytophagia</taxon>
        <taxon>Cytophagales</taxon>
        <taxon>Raineyaceae</taxon>
        <taxon>Raineya</taxon>
    </lineage>
</organism>
<evidence type="ECO:0000256" key="2">
    <source>
        <dbReference type="ARBA" id="ARBA00022803"/>
    </source>
</evidence>
<dbReference type="AlphaFoldDB" id="A0A2N3I8E6"/>
<dbReference type="Pfam" id="PF13424">
    <property type="entry name" value="TPR_12"/>
    <property type="match status" value="3"/>
</dbReference>
<evidence type="ECO:0000313" key="6">
    <source>
        <dbReference type="EMBL" id="PKQ66565.1"/>
    </source>
</evidence>
<dbReference type="InterPro" id="IPR029030">
    <property type="entry name" value="Caspase-like_dom_sf"/>
</dbReference>
<evidence type="ECO:0000256" key="4">
    <source>
        <dbReference type="SAM" id="Coils"/>
    </source>
</evidence>
<accession>A0A2N3I8E6</accession>
<dbReference type="EMBL" id="NKXO01000045">
    <property type="protein sequence ID" value="PKQ66565.1"/>
    <property type="molecule type" value="Genomic_DNA"/>
</dbReference>
<keyword evidence="7" id="KW-1185">Reference proteome</keyword>
<feature type="coiled-coil region" evidence="4">
    <location>
        <begin position="526"/>
        <end position="560"/>
    </location>
</feature>
<dbReference type="SUPFAM" id="SSF52129">
    <property type="entry name" value="Caspase-like"/>
    <property type="match status" value="1"/>
</dbReference>
<evidence type="ECO:0000256" key="1">
    <source>
        <dbReference type="ARBA" id="ARBA00022737"/>
    </source>
</evidence>
<dbReference type="InterPro" id="IPR019734">
    <property type="entry name" value="TPR_rpt"/>
</dbReference>
<dbReference type="PROSITE" id="PS50005">
    <property type="entry name" value="TPR"/>
    <property type="match status" value="2"/>
</dbReference>
<reference evidence="6 7" key="1">
    <citation type="submission" date="2017-06" db="EMBL/GenBank/DDBJ databases">
        <title>Raineya orbicola gen. nov., sp. nov. a slightly thermophilic bacterium of the phylum Bacteroidetes and the description of Raineyaceae fam. nov.</title>
        <authorList>
            <person name="Albuquerque L."/>
            <person name="Polonia A.R.M."/>
            <person name="Barroso C."/>
            <person name="Froufe H.J.C."/>
            <person name="Lage O."/>
            <person name="Lobo-Da-Cunha A."/>
            <person name="Egas C."/>
            <person name="Da Costa M.S."/>
        </authorList>
    </citation>
    <scope>NUCLEOTIDE SEQUENCE [LARGE SCALE GENOMIC DNA]</scope>
    <source>
        <strain evidence="6 7">SPSPC-11</strain>
    </source>
</reference>
<dbReference type="SUPFAM" id="SSF48452">
    <property type="entry name" value="TPR-like"/>
    <property type="match status" value="3"/>
</dbReference>
<name>A0A2N3I8E6_9BACT</name>
<dbReference type="SMART" id="SM00028">
    <property type="entry name" value="TPR"/>
    <property type="match status" value="7"/>
</dbReference>
<dbReference type="PANTHER" id="PTHR45641">
    <property type="entry name" value="TETRATRICOPEPTIDE REPEAT PROTEIN (AFU_ORTHOLOGUE AFUA_6G03870)"/>
    <property type="match status" value="1"/>
</dbReference>
<proteinExistence type="predicted"/>
<dbReference type="Gene3D" id="1.25.40.10">
    <property type="entry name" value="Tetratricopeptide repeat domain"/>
    <property type="match status" value="2"/>
</dbReference>
<comment type="caution">
    <text evidence="6">The sequence shown here is derived from an EMBL/GenBank/DDBJ whole genome shotgun (WGS) entry which is preliminary data.</text>
</comment>
<sequence>MSYFPLKAQILDRLKDKAGRKAKEVANNAVQNQRSKYLEKLRKQRAEMDSSNYTCAIAVSDNTAFYEEDQKTRKALNSFGQDFLTDGRINLNASDRIADATDPYEKALSQMEWGEMMMSWNKFKSAESSFLKAEKNFIESGKTENIYYAKLLSNLGLLYSNFSAYEASQQYLQEALNLRKKIIGEQSVDVAISINNLAVLESHKGNYTKAQELIQQAILMAELKSADKSILGIMYNNKAYFQQMIGQNQKALEVYEIALQVLGDEKGQKSLAYQRVAINKAIALQEIGKLDDAIALIEKAMKIRRNQFGASSPDYAHMLNLAASIYMQKQDYKKVESYLQDAYNIYKKKLGEQHPSTAKVMNNLGLYYLSQNDLKKAEENIKKSYEIRKNTLGENHPDFNASQENLALVYWYQGKINEASDLFRKSLHQINQFIASYFPALSETEKEQYWAKFKPTYMRFYNFAMQNGEKHPELLSEMYNAHITTKGILLNATNKIKQRILSSGNQELIKEYNQWISFKEQLAYFYTLSKEELKEQEIDLVKFERETNDLERKLSQKSEIFKQKVDDKLHTIKEIDHALAPNEAALEIIAFQEFDKKFTGNYIYVALMAGKHQHNHPKFALLGKGKEFEEDELNFYKNMVRFRKDDKNSYNTYWAKIEKLLEGKKRIFVSLDGIYNQISLNSIKKPDGKFVIDDFNLTFVTNTRFVPDIKEREKKAKNKPNKKALLVGYPNYGDKGTIPSLPGTKKEVEAISPILKAMGYRVDVLLDNQATESNVKKADDATHPDILHIATHGYFINEVDEGSNLVFGIEPTKALNNPMLRSGLMFAGAEATMEGIKNDKETSNKDNGLLTAYEMANMNLDNSELAILSACETGLGDVKAGEGVYGLQRALQIAGVDAAIISLWKVSDDATQELMKIFYNELKTAKNKPDAFRKAQIKLKEKYKEPYYWAAFVMTEN</sequence>
<evidence type="ECO:0000313" key="7">
    <source>
        <dbReference type="Proteomes" id="UP000233387"/>
    </source>
</evidence>
<feature type="domain" description="CHAT" evidence="5">
    <location>
        <begin position="650"/>
        <end position="954"/>
    </location>
</feature>
<dbReference type="Pfam" id="PF12770">
    <property type="entry name" value="CHAT"/>
    <property type="match status" value="1"/>
</dbReference>
<dbReference type="Proteomes" id="UP000233387">
    <property type="component" value="Unassembled WGS sequence"/>
</dbReference>
<gene>
    <name evidence="6" type="ORF">Rain11_2323</name>
</gene>
<dbReference type="Pfam" id="PF13374">
    <property type="entry name" value="TPR_10"/>
    <property type="match status" value="1"/>
</dbReference>
<dbReference type="InterPro" id="IPR011990">
    <property type="entry name" value="TPR-like_helical_dom_sf"/>
</dbReference>
<protein>
    <submittedName>
        <fullName evidence="6">CHAT domain</fullName>
    </submittedName>
</protein>
<feature type="repeat" description="TPR" evidence="3">
    <location>
        <begin position="358"/>
        <end position="391"/>
    </location>
</feature>
<keyword evidence="1" id="KW-0677">Repeat</keyword>